<reference evidence="2 3" key="1">
    <citation type="submission" date="2018-02" db="EMBL/GenBank/DDBJ databases">
        <title>8 Nocardia nova and 1 Nocardia cyriacigeorgica strain used for evolution to TMP-SMX.</title>
        <authorList>
            <person name="Mehta H."/>
            <person name="Weng J."/>
            <person name="Shamoo Y."/>
        </authorList>
    </citation>
    <scope>NUCLEOTIDE SEQUENCE [LARGE SCALE GENOMIC DNA]</scope>
    <source>
        <strain evidence="2 3">BAA2227</strain>
    </source>
</reference>
<feature type="compositionally biased region" description="Polar residues" evidence="1">
    <location>
        <begin position="250"/>
        <end position="274"/>
    </location>
</feature>
<evidence type="ECO:0000256" key="1">
    <source>
        <dbReference type="SAM" id="MobiDB-lite"/>
    </source>
</evidence>
<feature type="region of interest" description="Disordered" evidence="1">
    <location>
        <begin position="180"/>
        <end position="234"/>
    </location>
</feature>
<feature type="region of interest" description="Disordered" evidence="1">
    <location>
        <begin position="344"/>
        <end position="402"/>
    </location>
</feature>
<feature type="compositionally biased region" description="Polar residues" evidence="1">
    <location>
        <begin position="210"/>
        <end position="234"/>
    </location>
</feature>
<keyword evidence="3" id="KW-1185">Reference proteome</keyword>
<dbReference type="RefSeq" id="WP_104363724.1">
    <property type="nucleotide sequence ID" value="NZ_PSZD01000012.1"/>
</dbReference>
<evidence type="ECO:0000313" key="3">
    <source>
        <dbReference type="Proteomes" id="UP000238356"/>
    </source>
</evidence>
<feature type="compositionally biased region" description="Low complexity" evidence="1">
    <location>
        <begin position="346"/>
        <end position="402"/>
    </location>
</feature>
<protein>
    <submittedName>
        <fullName evidence="2">Uncharacterized protein</fullName>
    </submittedName>
</protein>
<comment type="caution">
    <text evidence="2">The sequence shown here is derived from an EMBL/GenBank/DDBJ whole genome shotgun (WGS) entry which is preliminary data.</text>
</comment>
<feature type="region of interest" description="Disordered" evidence="1">
    <location>
        <begin position="544"/>
        <end position="568"/>
    </location>
</feature>
<organism evidence="2 3">
    <name type="scientific">Nocardia nova</name>
    <dbReference type="NCBI Taxonomy" id="37330"/>
    <lineage>
        <taxon>Bacteria</taxon>
        <taxon>Bacillati</taxon>
        <taxon>Actinomycetota</taxon>
        <taxon>Actinomycetes</taxon>
        <taxon>Mycobacteriales</taxon>
        <taxon>Nocardiaceae</taxon>
        <taxon>Nocardia</taxon>
    </lineage>
</organism>
<sequence length="568" mass="57289">MSDKMPRIFMPDPEKMPDGLTFSPGLVQQYKTLPAMYVSSWAAFGDGSALAAPKTVPVGKVSGAENAGIANYQQWVIALQHAYDRLLELDATVAKAADDSPELCHEGRSDLANGIDGLKVMASVDPRDVTVLKELIDKQVLDPSLAQGGNAISEDDYVMAIIDSALNTVSGIMQEKSQQFAELGSKVRKQNPEDAGKTTGPGGVDKPSPSGKNTGPSNTFTYTGDNSPYSVVGNENSPAAAPVWNWDTSGSPSLSSLAPVTDSPVAQTAASNDAGQPVPLASAEPSSRHSLAPAAAAPASAAASAPYGMPAYALPMALAAANQRRAAEAARSVPATAENPSSTVIAPAVGAPPAAPAQAAPSRAGAGPASANTASNSAANAANSAPGASNQSATPTQAAAPAKAGATPVSVAVARADDGSTVFTFPDGRSQRVSIVVSNALTAAFGNAATTDGRGAYAATPAKIPDANSLGTPAEPNQLTTGDLASWDTQRTALVVAFPEENGGTLEVIIEAQLRPFDPHMSDKSGDFGSFAGFFHPAGIDISAPSSSPGLSATPVDQSTHGPATVPA</sequence>
<proteinExistence type="predicted"/>
<dbReference type="Proteomes" id="UP000238356">
    <property type="component" value="Unassembled WGS sequence"/>
</dbReference>
<dbReference type="AlphaFoldDB" id="A0A2S6A3D2"/>
<evidence type="ECO:0000313" key="2">
    <source>
        <dbReference type="EMBL" id="PPJ26354.1"/>
    </source>
</evidence>
<name>A0A2S6A3D2_9NOCA</name>
<gene>
    <name evidence="2" type="ORF">C5F51_19415</name>
</gene>
<accession>A0A2S6A3D2</accession>
<dbReference type="EMBL" id="PSZD01000012">
    <property type="protein sequence ID" value="PPJ26354.1"/>
    <property type="molecule type" value="Genomic_DNA"/>
</dbReference>
<feature type="region of interest" description="Disordered" evidence="1">
    <location>
        <begin position="250"/>
        <end position="292"/>
    </location>
</feature>
<feature type="compositionally biased region" description="Polar residues" evidence="1">
    <location>
        <begin position="544"/>
        <end position="562"/>
    </location>
</feature>